<dbReference type="InterPro" id="IPR017871">
    <property type="entry name" value="ABC_transporter-like_CS"/>
</dbReference>
<evidence type="ECO:0000256" key="7">
    <source>
        <dbReference type="ARBA" id="ARBA00022840"/>
    </source>
</evidence>
<organism evidence="14 15">
    <name type="scientific">Pseudochrobactrum asaccharolyticum</name>
    <dbReference type="NCBI Taxonomy" id="354351"/>
    <lineage>
        <taxon>Bacteria</taxon>
        <taxon>Pseudomonadati</taxon>
        <taxon>Pseudomonadota</taxon>
        <taxon>Alphaproteobacteria</taxon>
        <taxon>Hyphomicrobiales</taxon>
        <taxon>Brucellaceae</taxon>
        <taxon>Pseudochrobactrum</taxon>
    </lineage>
</organism>
<keyword evidence="9" id="KW-0653">Protein transport</keyword>
<keyword evidence="6" id="KW-0547">Nucleotide-binding</keyword>
<dbReference type="OrthoDB" id="9815712at2"/>
<reference evidence="14 15" key="1">
    <citation type="submission" date="2018-06" db="EMBL/GenBank/DDBJ databases">
        <title>Genomic Encyclopedia of Type Strains, Phase IV (KMG-IV): sequencing the most valuable type-strain genomes for metagenomic binning, comparative biology and taxonomic classification.</title>
        <authorList>
            <person name="Goeker M."/>
        </authorList>
    </citation>
    <scope>NUCLEOTIDE SEQUENCE [LARGE SCALE GENOMIC DNA]</scope>
    <source>
        <strain evidence="14 15">DSM 25619</strain>
    </source>
</reference>
<dbReference type="RefSeq" id="WP_113944154.1">
    <property type="nucleotide sequence ID" value="NZ_JBHEEG010000004.1"/>
</dbReference>
<dbReference type="SUPFAM" id="SSF52540">
    <property type="entry name" value="P-loop containing nucleoside triphosphate hydrolases"/>
    <property type="match status" value="1"/>
</dbReference>
<keyword evidence="5" id="KW-0997">Cell inner membrane</keyword>
<accession>A0A366DZZ2</accession>
<dbReference type="AlphaFoldDB" id="A0A366DZZ2"/>
<evidence type="ECO:0000256" key="9">
    <source>
        <dbReference type="ARBA" id="ARBA00022927"/>
    </source>
</evidence>
<dbReference type="Gene3D" id="3.40.50.300">
    <property type="entry name" value="P-loop containing nucleotide triphosphate hydrolases"/>
    <property type="match status" value="1"/>
</dbReference>
<sequence length="341" mass="37519">MMTTTLTKSDEPALAINGLTLEFPTYSGAVKALDNISIEVGKAEIIGIVGESGCGKSVTTMAATRLLPEGRYKITNGSVRLFGRDTLAMEEKQLQDVRGKLVSTIFQEPMNALNPTIRIGKQLTDTIQRHEKISLAEATKVARDILADMLIGEPERVMKAYPFELSGGMRQRVLIAMAFSCNPGLIIADEPTTALDVTVQAVILRLIQNRARRTGTSVVFISHNIAVVSQLCDRLYVMYAGRIVEKGITRQVLEAPQHPYTQALLRCLPERAEPKQELEAIPGTVPNLLHPPAGCFFEPRCKETTEKCKIQSPALLGSKTQQVACWQRETFTAAFHKGELQ</sequence>
<keyword evidence="10" id="KW-1278">Translocase</keyword>
<dbReference type="InterPro" id="IPR050388">
    <property type="entry name" value="ABC_Ni/Peptide_Import"/>
</dbReference>
<keyword evidence="11" id="KW-0472">Membrane</keyword>
<dbReference type="InterPro" id="IPR027417">
    <property type="entry name" value="P-loop_NTPase"/>
</dbReference>
<dbReference type="SMART" id="SM00382">
    <property type="entry name" value="AAA"/>
    <property type="match status" value="1"/>
</dbReference>
<dbReference type="PROSITE" id="PS00211">
    <property type="entry name" value="ABC_TRANSPORTER_1"/>
    <property type="match status" value="1"/>
</dbReference>
<evidence type="ECO:0000313" key="14">
    <source>
        <dbReference type="EMBL" id="RBO95617.1"/>
    </source>
</evidence>
<dbReference type="InterPro" id="IPR003439">
    <property type="entry name" value="ABC_transporter-like_ATP-bd"/>
</dbReference>
<dbReference type="Pfam" id="PF00005">
    <property type="entry name" value="ABC_tran"/>
    <property type="match status" value="1"/>
</dbReference>
<dbReference type="CDD" id="cd03257">
    <property type="entry name" value="ABC_NikE_OppD_transporters"/>
    <property type="match status" value="1"/>
</dbReference>
<evidence type="ECO:0000256" key="12">
    <source>
        <dbReference type="ARBA" id="ARBA00025070"/>
    </source>
</evidence>
<dbReference type="PROSITE" id="PS50893">
    <property type="entry name" value="ABC_TRANSPORTER_2"/>
    <property type="match status" value="1"/>
</dbReference>
<protein>
    <submittedName>
        <fullName evidence="14">Peptide/nickel transport system ATP-binding protein</fullName>
    </submittedName>
</protein>
<evidence type="ECO:0000256" key="11">
    <source>
        <dbReference type="ARBA" id="ARBA00023136"/>
    </source>
</evidence>
<evidence type="ECO:0000256" key="3">
    <source>
        <dbReference type="ARBA" id="ARBA00022448"/>
    </source>
</evidence>
<keyword evidence="15" id="KW-1185">Reference proteome</keyword>
<dbReference type="NCBIfam" id="TIGR01727">
    <property type="entry name" value="oligo_HPY"/>
    <property type="match status" value="1"/>
</dbReference>
<dbReference type="PANTHER" id="PTHR43297:SF7">
    <property type="entry name" value="D,D-DIPEPTIDE TRANSPORT ATP-BINDING PROTEIN DDPD-RELATED"/>
    <property type="match status" value="1"/>
</dbReference>
<name>A0A366DZZ2_9HYPH</name>
<evidence type="ECO:0000256" key="5">
    <source>
        <dbReference type="ARBA" id="ARBA00022519"/>
    </source>
</evidence>
<evidence type="ECO:0000256" key="2">
    <source>
        <dbReference type="ARBA" id="ARBA00005417"/>
    </source>
</evidence>
<dbReference type="InterPro" id="IPR013563">
    <property type="entry name" value="Oligopep_ABC_C"/>
</dbReference>
<dbReference type="Proteomes" id="UP000252893">
    <property type="component" value="Unassembled WGS sequence"/>
</dbReference>
<comment type="similarity">
    <text evidence="2">Belongs to the ABC transporter superfamily.</text>
</comment>
<dbReference type="GO" id="GO:0005524">
    <property type="term" value="F:ATP binding"/>
    <property type="evidence" value="ECO:0007669"/>
    <property type="project" value="UniProtKB-KW"/>
</dbReference>
<feature type="domain" description="ABC transporter" evidence="13">
    <location>
        <begin position="14"/>
        <end position="265"/>
    </location>
</feature>
<evidence type="ECO:0000259" key="13">
    <source>
        <dbReference type="PROSITE" id="PS50893"/>
    </source>
</evidence>
<dbReference type="PANTHER" id="PTHR43297">
    <property type="entry name" value="OLIGOPEPTIDE TRANSPORT ATP-BINDING PROTEIN APPD"/>
    <property type="match status" value="1"/>
</dbReference>
<evidence type="ECO:0000256" key="4">
    <source>
        <dbReference type="ARBA" id="ARBA00022475"/>
    </source>
</evidence>
<proteinExistence type="inferred from homology"/>
<dbReference type="FunFam" id="3.40.50.300:FF:000016">
    <property type="entry name" value="Oligopeptide ABC transporter ATP-binding component"/>
    <property type="match status" value="1"/>
</dbReference>
<keyword evidence="4" id="KW-1003">Cell membrane</keyword>
<dbReference type="GO" id="GO:0015833">
    <property type="term" value="P:peptide transport"/>
    <property type="evidence" value="ECO:0007669"/>
    <property type="project" value="UniProtKB-KW"/>
</dbReference>
<dbReference type="InterPro" id="IPR003593">
    <property type="entry name" value="AAA+_ATPase"/>
</dbReference>
<evidence type="ECO:0000256" key="1">
    <source>
        <dbReference type="ARBA" id="ARBA00004417"/>
    </source>
</evidence>
<keyword evidence="8" id="KW-0571">Peptide transport</keyword>
<comment type="function">
    <text evidence="12">Probably part of an ABC transporter complex that could be involved in peptide import. Probably responsible for energy coupling to the transport system.</text>
</comment>
<keyword evidence="7 14" id="KW-0067">ATP-binding</keyword>
<evidence type="ECO:0000256" key="10">
    <source>
        <dbReference type="ARBA" id="ARBA00022967"/>
    </source>
</evidence>
<gene>
    <name evidence="14" type="ORF">DFR47_103181</name>
</gene>
<evidence type="ECO:0000256" key="8">
    <source>
        <dbReference type="ARBA" id="ARBA00022856"/>
    </source>
</evidence>
<evidence type="ECO:0000256" key="6">
    <source>
        <dbReference type="ARBA" id="ARBA00022741"/>
    </source>
</evidence>
<dbReference type="GO" id="GO:0015031">
    <property type="term" value="P:protein transport"/>
    <property type="evidence" value="ECO:0007669"/>
    <property type="project" value="UniProtKB-KW"/>
</dbReference>
<dbReference type="GO" id="GO:0005886">
    <property type="term" value="C:plasma membrane"/>
    <property type="evidence" value="ECO:0007669"/>
    <property type="project" value="UniProtKB-SubCell"/>
</dbReference>
<evidence type="ECO:0000313" key="15">
    <source>
        <dbReference type="Proteomes" id="UP000252893"/>
    </source>
</evidence>
<comment type="subcellular location">
    <subcellularLocation>
        <location evidence="1">Cell inner membrane</location>
        <topology evidence="1">Peripheral membrane protein</topology>
    </subcellularLocation>
</comment>
<dbReference type="GO" id="GO:0055085">
    <property type="term" value="P:transmembrane transport"/>
    <property type="evidence" value="ECO:0007669"/>
    <property type="project" value="UniProtKB-ARBA"/>
</dbReference>
<dbReference type="GO" id="GO:0016887">
    <property type="term" value="F:ATP hydrolysis activity"/>
    <property type="evidence" value="ECO:0007669"/>
    <property type="project" value="InterPro"/>
</dbReference>
<comment type="caution">
    <text evidence="14">The sequence shown here is derived from an EMBL/GenBank/DDBJ whole genome shotgun (WGS) entry which is preliminary data.</text>
</comment>
<dbReference type="Pfam" id="PF08352">
    <property type="entry name" value="oligo_HPY"/>
    <property type="match status" value="1"/>
</dbReference>
<dbReference type="EMBL" id="QNRH01000003">
    <property type="protein sequence ID" value="RBO95617.1"/>
    <property type="molecule type" value="Genomic_DNA"/>
</dbReference>
<keyword evidence="3" id="KW-0813">Transport</keyword>